<name>A0AAW9DKL2_ACIAO</name>
<comment type="caution">
    <text evidence="1">The sequence shown here is derived from an EMBL/GenBank/DDBJ whole genome shotgun (WGS) entry which is preliminary data.</text>
</comment>
<sequence length="370" mass="38509">MNAVASKVVSVGTDVTNMQNAIEGKLASEFGYSGAQGGGDLRTTLQNGFNQNANYAKAAVGANEQVADAVLADKATENLQNHQIQIQNNHVLTPQACNALTNGQSIVVGAHQTSGIANSIESVTDPVTIAAPGDPSYNSVSEGVASINALHDLRYCSAQDMAAGLPCKDGLSPDPDADQEAASLLGVETYPNQTSATAANDYSQTLIEPYAPAALRGPALTSLKGQFAVVKRRQYNAQMSLARRVATDIQATRTPSVDLTASQQAEQTALGMPQTQTASWLGALTLAVDRRESSTSWHAALESDPNAKTVLISVADELAQSNYIALHRLKSQQQTNLLLASILADKAKVLLPSSATLPTPQIASNGGGGS</sequence>
<proteinExistence type="predicted"/>
<dbReference type="Proteomes" id="UP001279553">
    <property type="component" value="Unassembled WGS sequence"/>
</dbReference>
<evidence type="ECO:0000313" key="1">
    <source>
        <dbReference type="EMBL" id="MDX5929162.1"/>
    </source>
</evidence>
<dbReference type="AlphaFoldDB" id="A0AAW9DKL2"/>
<dbReference type="EMBL" id="JAWXYB010000001">
    <property type="protein sequence ID" value="MDX5929162.1"/>
    <property type="molecule type" value="Genomic_DNA"/>
</dbReference>
<reference evidence="1 2" key="1">
    <citation type="submission" date="2023-11" db="EMBL/GenBank/DDBJ databases">
        <title>MicrobeMod: A computational toolkit for identifying prokaryotic methylation and restriction-modification with nanopore sequencing.</title>
        <authorList>
            <person name="Crits-Christoph A."/>
            <person name="Kang S.C."/>
            <person name="Lee H."/>
            <person name="Ostrov N."/>
        </authorList>
    </citation>
    <scope>NUCLEOTIDE SEQUENCE [LARGE SCALE GENOMIC DNA]</scope>
    <source>
        <strain evidence="1 2">DSMZ 700</strain>
    </source>
</reference>
<evidence type="ECO:0008006" key="3">
    <source>
        <dbReference type="Google" id="ProtNLM"/>
    </source>
</evidence>
<accession>A0AAW9DKL2</accession>
<organism evidence="1 2">
    <name type="scientific">Acidiphilium acidophilum</name>
    <name type="common">Thiobacillus acidophilus</name>
    <dbReference type="NCBI Taxonomy" id="76588"/>
    <lineage>
        <taxon>Bacteria</taxon>
        <taxon>Pseudomonadati</taxon>
        <taxon>Pseudomonadota</taxon>
        <taxon>Alphaproteobacteria</taxon>
        <taxon>Acetobacterales</taxon>
        <taxon>Acidocellaceae</taxon>
        <taxon>Acidiphilium</taxon>
    </lineage>
</organism>
<evidence type="ECO:0000313" key="2">
    <source>
        <dbReference type="Proteomes" id="UP001279553"/>
    </source>
</evidence>
<dbReference type="RefSeq" id="WP_319612303.1">
    <property type="nucleotide sequence ID" value="NZ_JAWXYB010000001.1"/>
</dbReference>
<keyword evidence="2" id="KW-1185">Reference proteome</keyword>
<gene>
    <name evidence="1" type="ORF">SIL87_00055</name>
</gene>
<protein>
    <recommendedName>
        <fullName evidence="3">TraW</fullName>
    </recommendedName>
</protein>